<organism evidence="5 6">
    <name type="scientific">Lentithecium fluviatile CBS 122367</name>
    <dbReference type="NCBI Taxonomy" id="1168545"/>
    <lineage>
        <taxon>Eukaryota</taxon>
        <taxon>Fungi</taxon>
        <taxon>Dikarya</taxon>
        <taxon>Ascomycota</taxon>
        <taxon>Pezizomycotina</taxon>
        <taxon>Dothideomycetes</taxon>
        <taxon>Pleosporomycetidae</taxon>
        <taxon>Pleosporales</taxon>
        <taxon>Massarineae</taxon>
        <taxon>Lentitheciaceae</taxon>
        <taxon>Lentithecium</taxon>
    </lineage>
</organism>
<reference evidence="5" key="1">
    <citation type="journal article" date="2020" name="Stud. Mycol.">
        <title>101 Dothideomycetes genomes: a test case for predicting lifestyles and emergence of pathogens.</title>
        <authorList>
            <person name="Haridas S."/>
            <person name="Albert R."/>
            <person name="Binder M."/>
            <person name="Bloem J."/>
            <person name="Labutti K."/>
            <person name="Salamov A."/>
            <person name="Andreopoulos B."/>
            <person name="Baker S."/>
            <person name="Barry K."/>
            <person name="Bills G."/>
            <person name="Bluhm B."/>
            <person name="Cannon C."/>
            <person name="Castanera R."/>
            <person name="Culley D."/>
            <person name="Daum C."/>
            <person name="Ezra D."/>
            <person name="Gonzalez J."/>
            <person name="Henrissat B."/>
            <person name="Kuo A."/>
            <person name="Liang C."/>
            <person name="Lipzen A."/>
            <person name="Lutzoni F."/>
            <person name="Magnuson J."/>
            <person name="Mondo S."/>
            <person name="Nolan M."/>
            <person name="Ohm R."/>
            <person name="Pangilinan J."/>
            <person name="Park H.-J."/>
            <person name="Ramirez L."/>
            <person name="Alfaro M."/>
            <person name="Sun H."/>
            <person name="Tritt A."/>
            <person name="Yoshinaga Y."/>
            <person name="Zwiers L.-H."/>
            <person name="Turgeon B."/>
            <person name="Goodwin S."/>
            <person name="Spatafora J."/>
            <person name="Crous P."/>
            <person name="Grigoriev I."/>
        </authorList>
    </citation>
    <scope>NUCLEOTIDE SEQUENCE</scope>
    <source>
        <strain evidence="5">CBS 122367</strain>
    </source>
</reference>
<dbReference type="PROSITE" id="PS50192">
    <property type="entry name" value="T_SNARE"/>
    <property type="match status" value="1"/>
</dbReference>
<feature type="region of interest" description="Disordered" evidence="1">
    <location>
        <begin position="1042"/>
        <end position="1113"/>
    </location>
</feature>
<feature type="compositionally biased region" description="Low complexity" evidence="1">
    <location>
        <begin position="723"/>
        <end position="734"/>
    </location>
</feature>
<dbReference type="InterPro" id="IPR036465">
    <property type="entry name" value="vWFA_dom_sf"/>
</dbReference>
<dbReference type="PANTHER" id="PTHR45737">
    <property type="entry name" value="VON WILLEBRAND FACTOR A DOMAIN-CONTAINING PROTEIN 5A"/>
    <property type="match status" value="1"/>
</dbReference>
<keyword evidence="6" id="KW-1185">Reference proteome</keyword>
<gene>
    <name evidence="5" type="ORF">K458DRAFT_369278</name>
</gene>
<protein>
    <recommendedName>
        <fullName evidence="7">VIT-domain-containing protein</fullName>
    </recommendedName>
</protein>
<dbReference type="InterPro" id="IPR000727">
    <property type="entry name" value="T_SNARE_dom"/>
</dbReference>
<evidence type="ECO:0000313" key="6">
    <source>
        <dbReference type="Proteomes" id="UP000799291"/>
    </source>
</evidence>
<evidence type="ECO:0000259" key="2">
    <source>
        <dbReference type="PROSITE" id="PS50192"/>
    </source>
</evidence>
<evidence type="ECO:0000259" key="3">
    <source>
        <dbReference type="PROSITE" id="PS50234"/>
    </source>
</evidence>
<dbReference type="Gene3D" id="3.40.50.410">
    <property type="entry name" value="von Willebrand factor, type A domain"/>
    <property type="match status" value="1"/>
</dbReference>
<feature type="compositionally biased region" description="Polar residues" evidence="1">
    <location>
        <begin position="1055"/>
        <end position="1067"/>
    </location>
</feature>
<feature type="domain" description="T-SNARE coiled-coil homology" evidence="2">
    <location>
        <begin position="725"/>
        <end position="781"/>
    </location>
</feature>
<sequence length="1321" mass="142882">MFGSYQMPPAWRDHVCGLYYCFPSCGHLERVYLPRVELQAHATILATASRTVLNQTFVNPSSTKGIKEVKYTFPLYDGVSVVGFTCHVGDRVIVGEVKEKEKARHDFNEAVAKGETAGLFEQLDTADVFQTTVGNVPPGARVVVKITYLGELKHDMEVDGIRFTIPNIIAPRYGRYPRGFDGYNTAQEAISTGISITVDAEMAEGSFIQKILSPSHPIAVTMGSTSIAPNAEPTMAKASATLSLGTAQLNGDFILQIVAKDTGVPKAVLETHPRIPNQRALMATLVPKFALPPERPEIVFVCDRSGSMAGNNITLVKQALQIFLKSLPVGVMFNICSFGSSFSFLWPKSVAYSQETLDQAVRHVDTFAANYGGTEMLAPLKATIQQRYKDIPLEVMMLTDGAIWDQQVLFTYLNQQISQTKAPIRVYSLGVGSSVSNSLIEGIAKAGNGFSQSVGEGEKMDAKVVRMLKGALSPHVTNYMLEVKYSGVNANDPNGEVEDFEIVEKVADSLKVVLDLSEKDEKPKKVISLFDTSANLDKEEPSVYDVTGESRYSRLPKLHVPNLIQAPLNIPTLFAFNRTTVYLLLGPDSPQKTPTSVILRGTSAHGPLELEFPVQVLETPGEMIHQLAAKKAIAELEDGRGWLPEAKDEYSKPIKERYESRFISMVEREAVRLGVQFQVSGKWCSFVAVEKNQKVNEDQPKIQEKEGWEWLQDEEIMPGTPASDTSSSESTDLSTKDLSAAVSRLNEMSKRIGADIDEQNRKLNAVVYKSSNTTNNIQSAHPLGHGRGSFALDQTMSNKIQKVSERGYRHEGLAAAQSKAFHANARKAGSSGLFGGLFGSNKKSSDTSSQSSGGLFSGSGGNLFSSSYPVPPPPSPGAQPTGGSYGSSSGPPAQSQYRGFALAMQQQASFSHSGAFGQFAPTPPPLPMNTPPIVSQPTGYGMPSMSTQQHMAAQQMVAQQALTASQRMQMQQQQASAQQSQQMQMSPQVMQRQQMQMAPQMMQQQQALDHQSQHLPPGSSIERNHNLEDYQMQLMLLEQQNKKRHLVGRQESEQSEVNAFSSPQSPLVQEKPSLGMVSSASGPGVSWTHSLTSPSYSPTSASPLSSPNQAPPAPVRFGLAPGGFGSASAFGAAPSASPFAAPVTSAMPPPLSPFGQTSATGNTGGTLFGSATAYGATPAAKPTRAPLPWATNPFSNPPLSMAKGSSKASTTPFNLAPSKTPEEALTFLIKLQTFEGYWIWDPSLFATVRVSEQGAESERSAAGYGKEEWATALVVTFFEERLAGERGSWELVVEKARGWLAVTLGGEEKVEEMVNKARSLV</sequence>
<evidence type="ECO:0000313" key="5">
    <source>
        <dbReference type="EMBL" id="KAF2683098.1"/>
    </source>
</evidence>
<proteinExistence type="predicted"/>
<feature type="region of interest" description="Disordered" evidence="1">
    <location>
        <begin position="704"/>
        <end position="734"/>
    </location>
</feature>
<feature type="region of interest" description="Disordered" evidence="1">
    <location>
        <begin position="998"/>
        <end position="1023"/>
    </location>
</feature>
<evidence type="ECO:0008006" key="7">
    <source>
        <dbReference type="Google" id="ProtNLM"/>
    </source>
</evidence>
<dbReference type="OrthoDB" id="1729737at2759"/>
<dbReference type="Pfam" id="PF08487">
    <property type="entry name" value="VIT"/>
    <property type="match status" value="1"/>
</dbReference>
<dbReference type="Proteomes" id="UP000799291">
    <property type="component" value="Unassembled WGS sequence"/>
</dbReference>
<dbReference type="EMBL" id="MU005585">
    <property type="protein sequence ID" value="KAF2683098.1"/>
    <property type="molecule type" value="Genomic_DNA"/>
</dbReference>
<dbReference type="PANTHER" id="PTHR45737:SF6">
    <property type="entry name" value="VON WILLEBRAND FACTOR A DOMAIN-CONTAINING PROTEIN 5A"/>
    <property type="match status" value="1"/>
</dbReference>
<dbReference type="InterPro" id="IPR002035">
    <property type="entry name" value="VWF_A"/>
</dbReference>
<feature type="domain" description="VWFA" evidence="3">
    <location>
        <begin position="297"/>
        <end position="476"/>
    </location>
</feature>
<evidence type="ECO:0000259" key="4">
    <source>
        <dbReference type="PROSITE" id="PS51468"/>
    </source>
</evidence>
<accession>A0A6G1IY95</accession>
<feature type="domain" description="VIT" evidence="4">
    <location>
        <begin position="19"/>
        <end position="150"/>
    </location>
</feature>
<dbReference type="PROSITE" id="PS51468">
    <property type="entry name" value="VIT"/>
    <property type="match status" value="1"/>
</dbReference>
<dbReference type="PROSITE" id="PS50234">
    <property type="entry name" value="VWFA"/>
    <property type="match status" value="1"/>
</dbReference>
<dbReference type="Gene3D" id="1.20.5.110">
    <property type="match status" value="1"/>
</dbReference>
<feature type="compositionally biased region" description="Low complexity" evidence="1">
    <location>
        <begin position="878"/>
        <end position="890"/>
    </location>
</feature>
<dbReference type="SUPFAM" id="SSF53300">
    <property type="entry name" value="vWA-like"/>
    <property type="match status" value="1"/>
</dbReference>
<dbReference type="SMART" id="SM00609">
    <property type="entry name" value="VIT"/>
    <property type="match status" value="1"/>
</dbReference>
<dbReference type="Pfam" id="PF13768">
    <property type="entry name" value="VWA_3"/>
    <property type="match status" value="1"/>
</dbReference>
<feature type="region of interest" description="Disordered" evidence="1">
    <location>
        <begin position="863"/>
        <end position="894"/>
    </location>
</feature>
<feature type="compositionally biased region" description="Low complexity" evidence="1">
    <location>
        <begin position="998"/>
        <end position="1007"/>
    </location>
</feature>
<dbReference type="SMART" id="SM00327">
    <property type="entry name" value="VWA"/>
    <property type="match status" value="1"/>
</dbReference>
<dbReference type="InterPro" id="IPR013694">
    <property type="entry name" value="VIT"/>
</dbReference>
<name>A0A6G1IY95_9PLEO</name>
<feature type="compositionally biased region" description="Low complexity" evidence="1">
    <location>
        <begin position="1090"/>
        <end position="1107"/>
    </location>
</feature>
<dbReference type="CDD" id="cd15841">
    <property type="entry name" value="SNARE_Qc"/>
    <property type="match status" value="1"/>
</dbReference>
<evidence type="ECO:0000256" key="1">
    <source>
        <dbReference type="SAM" id="MobiDB-lite"/>
    </source>
</evidence>